<name>A0AAN0T3U5_HEYCO</name>
<dbReference type="Proteomes" id="UP000032024">
    <property type="component" value="Chromosome"/>
</dbReference>
<organism evidence="1 2">
    <name type="scientific">Heyndrickxia coagulans</name>
    <name type="common">Weizmannia coagulans</name>
    <dbReference type="NCBI Taxonomy" id="1398"/>
    <lineage>
        <taxon>Bacteria</taxon>
        <taxon>Bacillati</taxon>
        <taxon>Bacillota</taxon>
        <taxon>Bacilli</taxon>
        <taxon>Bacillales</taxon>
        <taxon>Bacillaceae</taxon>
        <taxon>Heyndrickxia</taxon>
    </lineage>
</organism>
<keyword evidence="2" id="KW-1185">Reference proteome</keyword>
<proteinExistence type="predicted"/>
<sequence>MFPLSNTLMPYKKQEVCQLERGEKQHVRVGKGGFVSRFP</sequence>
<evidence type="ECO:0000313" key="2">
    <source>
        <dbReference type="Proteomes" id="UP000032024"/>
    </source>
</evidence>
<evidence type="ECO:0000313" key="1">
    <source>
        <dbReference type="EMBL" id="AJO21504.1"/>
    </source>
</evidence>
<protein>
    <submittedName>
        <fullName evidence="1">Uncharacterized protein</fullName>
    </submittedName>
</protein>
<dbReference type="AlphaFoldDB" id="A0AAN0T3U5"/>
<reference evidence="2" key="1">
    <citation type="submission" date="2015-01" db="EMBL/GenBank/DDBJ databases">
        <title>Comparative genome analysis of Bacillus coagulans HM-08, Clostridium butyricum HM-68, Bacillus subtilis HM-66 and Bacillus paralicheniformis BL-09.</title>
        <authorList>
            <person name="Zhang H."/>
        </authorList>
    </citation>
    <scope>NUCLEOTIDE SEQUENCE [LARGE SCALE GENOMIC DNA]</scope>
    <source>
        <strain evidence="2">HM-08</strain>
    </source>
</reference>
<gene>
    <name evidence="1" type="ORF">SB48_HM08orf01081</name>
</gene>
<dbReference type="EMBL" id="CP010525">
    <property type="protein sequence ID" value="AJO21504.1"/>
    <property type="molecule type" value="Genomic_DNA"/>
</dbReference>
<accession>A0AAN0T3U5</accession>